<name>A0A221VXZ9_9PSEU</name>
<reference evidence="2 3" key="1">
    <citation type="submission" date="2017-07" db="EMBL/GenBank/DDBJ databases">
        <title>Complete genome sequence of Actinoalloteichus hoggarensis DSM 45943, type strain of Actinoalloteichus hoggarensis.</title>
        <authorList>
            <person name="Ruckert C."/>
            <person name="Nouioui I."/>
            <person name="Willmese J."/>
            <person name="van Wezel G."/>
            <person name="Klenk H.-P."/>
            <person name="Kalinowski J."/>
            <person name="Zotchev S.B."/>
        </authorList>
    </citation>
    <scope>NUCLEOTIDE SEQUENCE [LARGE SCALE GENOMIC DNA]</scope>
    <source>
        <strain evidence="2 3">DSM 45943</strain>
    </source>
</reference>
<feature type="region of interest" description="Disordered" evidence="1">
    <location>
        <begin position="1"/>
        <end position="23"/>
    </location>
</feature>
<feature type="compositionally biased region" description="Polar residues" evidence="1">
    <location>
        <begin position="1"/>
        <end position="11"/>
    </location>
</feature>
<evidence type="ECO:0000313" key="3">
    <source>
        <dbReference type="Proteomes" id="UP000204221"/>
    </source>
</evidence>
<evidence type="ECO:0000313" key="2">
    <source>
        <dbReference type="EMBL" id="ASO18347.1"/>
    </source>
</evidence>
<protein>
    <submittedName>
        <fullName evidence="2">Uncharacterized protein</fullName>
    </submittedName>
</protein>
<dbReference type="Proteomes" id="UP000204221">
    <property type="component" value="Chromosome"/>
</dbReference>
<proteinExistence type="predicted"/>
<sequence>MVKRISVTSGGPTVPRAGSADEASAKRYAPWMVELRGAGSTSIRLRLRE</sequence>
<keyword evidence="3" id="KW-1185">Reference proteome</keyword>
<organism evidence="2 3">
    <name type="scientific">Actinoalloteichus hoggarensis</name>
    <dbReference type="NCBI Taxonomy" id="1470176"/>
    <lineage>
        <taxon>Bacteria</taxon>
        <taxon>Bacillati</taxon>
        <taxon>Actinomycetota</taxon>
        <taxon>Actinomycetes</taxon>
        <taxon>Pseudonocardiales</taxon>
        <taxon>Pseudonocardiaceae</taxon>
        <taxon>Actinoalloteichus</taxon>
    </lineage>
</organism>
<evidence type="ECO:0000256" key="1">
    <source>
        <dbReference type="SAM" id="MobiDB-lite"/>
    </source>
</evidence>
<gene>
    <name evidence="2" type="ORF">AHOG_03445</name>
</gene>
<dbReference type="KEGG" id="ahg:AHOG_03445"/>
<accession>A0A221VXZ9</accession>
<dbReference type="EMBL" id="CP022521">
    <property type="protein sequence ID" value="ASO18347.1"/>
    <property type="molecule type" value="Genomic_DNA"/>
</dbReference>
<dbReference type="AlphaFoldDB" id="A0A221VXZ9"/>
<dbReference type="RefSeq" id="WP_169725803.1">
    <property type="nucleotide sequence ID" value="NZ_JACHJM010000004.1"/>
</dbReference>